<name>A0A3L6QF07_PANMI</name>
<gene>
    <name evidence="2" type="ORF">C2845_PM12G16100</name>
</gene>
<dbReference type="Pfam" id="PF15697">
    <property type="entry name" value="DUF4666"/>
    <property type="match status" value="1"/>
</dbReference>
<comment type="caution">
    <text evidence="2">The sequence shown here is derived from an EMBL/GenBank/DDBJ whole genome shotgun (WGS) entry which is preliminary data.</text>
</comment>
<feature type="region of interest" description="Disordered" evidence="1">
    <location>
        <begin position="73"/>
        <end position="108"/>
    </location>
</feature>
<feature type="compositionally biased region" description="Low complexity" evidence="1">
    <location>
        <begin position="73"/>
        <end position="93"/>
    </location>
</feature>
<evidence type="ECO:0000256" key="1">
    <source>
        <dbReference type="SAM" id="MobiDB-lite"/>
    </source>
</evidence>
<protein>
    <submittedName>
        <fullName evidence="2">Uncharacterized protein</fullName>
    </submittedName>
</protein>
<keyword evidence="3" id="KW-1185">Reference proteome</keyword>
<dbReference type="InterPro" id="IPR031421">
    <property type="entry name" value="DUF4666"/>
</dbReference>
<evidence type="ECO:0000313" key="3">
    <source>
        <dbReference type="Proteomes" id="UP000275267"/>
    </source>
</evidence>
<reference evidence="3" key="1">
    <citation type="journal article" date="2019" name="Nat. Commun.">
        <title>The genome of broomcorn millet.</title>
        <authorList>
            <person name="Zou C."/>
            <person name="Miki D."/>
            <person name="Li D."/>
            <person name="Tang Q."/>
            <person name="Xiao L."/>
            <person name="Rajput S."/>
            <person name="Deng P."/>
            <person name="Jia W."/>
            <person name="Huang R."/>
            <person name="Zhang M."/>
            <person name="Sun Y."/>
            <person name="Hu J."/>
            <person name="Fu X."/>
            <person name="Schnable P.S."/>
            <person name="Li F."/>
            <person name="Zhang H."/>
            <person name="Feng B."/>
            <person name="Zhu X."/>
            <person name="Liu R."/>
            <person name="Schnable J.C."/>
            <person name="Zhu J.-K."/>
            <person name="Zhang H."/>
        </authorList>
    </citation>
    <scope>NUCLEOTIDE SEQUENCE [LARGE SCALE GENOMIC DNA]</scope>
</reference>
<dbReference type="Proteomes" id="UP000275267">
    <property type="component" value="Unassembled WGS sequence"/>
</dbReference>
<organism evidence="2 3">
    <name type="scientific">Panicum miliaceum</name>
    <name type="common">Proso millet</name>
    <name type="synonym">Broomcorn millet</name>
    <dbReference type="NCBI Taxonomy" id="4540"/>
    <lineage>
        <taxon>Eukaryota</taxon>
        <taxon>Viridiplantae</taxon>
        <taxon>Streptophyta</taxon>
        <taxon>Embryophyta</taxon>
        <taxon>Tracheophyta</taxon>
        <taxon>Spermatophyta</taxon>
        <taxon>Magnoliopsida</taxon>
        <taxon>Liliopsida</taxon>
        <taxon>Poales</taxon>
        <taxon>Poaceae</taxon>
        <taxon>PACMAD clade</taxon>
        <taxon>Panicoideae</taxon>
        <taxon>Panicodae</taxon>
        <taxon>Paniceae</taxon>
        <taxon>Panicinae</taxon>
        <taxon>Panicum</taxon>
        <taxon>Panicum sect. Panicum</taxon>
    </lineage>
</organism>
<accession>A0A3L6QF07</accession>
<feature type="region of interest" description="Disordered" evidence="1">
    <location>
        <begin position="131"/>
        <end position="156"/>
    </location>
</feature>
<proteinExistence type="predicted"/>
<feature type="compositionally biased region" description="Polar residues" evidence="1">
    <location>
        <begin position="139"/>
        <end position="156"/>
    </location>
</feature>
<evidence type="ECO:0000313" key="2">
    <source>
        <dbReference type="EMBL" id="RLM78305.1"/>
    </source>
</evidence>
<dbReference type="EMBL" id="PQIB02000012">
    <property type="protein sequence ID" value="RLM78305.1"/>
    <property type="molecule type" value="Genomic_DNA"/>
</dbReference>
<feature type="region of interest" description="Disordered" evidence="1">
    <location>
        <begin position="16"/>
        <end position="35"/>
    </location>
</feature>
<dbReference type="AlphaFoldDB" id="A0A3L6QF07"/>
<sequence length="216" mass="22938">MLAMLAAGSIAGARHVSRDASAVQKKEGKSYRQGKAKPFFQRGDLHLPYPPVFLARDVPAVWVVGGVVGRARQAGRGEAGPPAAARQQQRSGSSGHGGYRAGHVQAALDPPSPRVATCGICGIFGNHKQLPPARGAGRLTQQRSRTSPPKHQLQGTASVDDVLVSFSDKMSSLLNLFLEDESDGSDDELEMAAVLIAEMEEGEQKAAKAWRFCARA</sequence>